<dbReference type="PANTHER" id="PTHR43877">
    <property type="entry name" value="AMINOALKYLPHOSPHONATE N-ACETYLTRANSFERASE-RELATED-RELATED"/>
    <property type="match status" value="1"/>
</dbReference>
<dbReference type="SUPFAM" id="SSF55729">
    <property type="entry name" value="Acyl-CoA N-acyltransferases (Nat)"/>
    <property type="match status" value="1"/>
</dbReference>
<gene>
    <name evidence="4" type="ORF">ACFFGS_08785</name>
</gene>
<dbReference type="PROSITE" id="PS51186">
    <property type="entry name" value="GNAT"/>
    <property type="match status" value="1"/>
</dbReference>
<dbReference type="CDD" id="cd04301">
    <property type="entry name" value="NAT_SF"/>
    <property type="match status" value="1"/>
</dbReference>
<dbReference type="Proteomes" id="UP001589855">
    <property type="component" value="Unassembled WGS sequence"/>
</dbReference>
<protein>
    <submittedName>
        <fullName evidence="4">GNAT family N-acetyltransferase</fullName>
        <ecNumber evidence="4">2.3.-.-</ecNumber>
    </submittedName>
</protein>
<dbReference type="EC" id="2.3.-.-" evidence="4"/>
<name>A0ABV6K425_9LACO</name>
<dbReference type="GO" id="GO:0016746">
    <property type="term" value="F:acyltransferase activity"/>
    <property type="evidence" value="ECO:0007669"/>
    <property type="project" value="UniProtKB-KW"/>
</dbReference>
<keyword evidence="2 4" id="KW-0012">Acyltransferase</keyword>
<organism evidence="4 5">
    <name type="scientific">Lactiplantibacillus plajomi</name>
    <dbReference type="NCBI Taxonomy" id="1457217"/>
    <lineage>
        <taxon>Bacteria</taxon>
        <taxon>Bacillati</taxon>
        <taxon>Bacillota</taxon>
        <taxon>Bacilli</taxon>
        <taxon>Lactobacillales</taxon>
        <taxon>Lactobacillaceae</taxon>
        <taxon>Lactiplantibacillus</taxon>
    </lineage>
</organism>
<dbReference type="Gene3D" id="3.40.630.30">
    <property type="match status" value="1"/>
</dbReference>
<evidence type="ECO:0000256" key="2">
    <source>
        <dbReference type="ARBA" id="ARBA00023315"/>
    </source>
</evidence>
<reference evidence="4 5" key="1">
    <citation type="submission" date="2024-09" db="EMBL/GenBank/DDBJ databases">
        <authorList>
            <person name="Sun Q."/>
            <person name="Mori K."/>
        </authorList>
    </citation>
    <scope>NUCLEOTIDE SEQUENCE [LARGE SCALE GENOMIC DNA]</scope>
    <source>
        <strain evidence="4 5">TBRC 4575</strain>
    </source>
</reference>
<evidence type="ECO:0000259" key="3">
    <source>
        <dbReference type="PROSITE" id="PS51186"/>
    </source>
</evidence>
<keyword evidence="1 4" id="KW-0808">Transferase</keyword>
<keyword evidence="5" id="KW-1185">Reference proteome</keyword>
<dbReference type="InterPro" id="IPR000182">
    <property type="entry name" value="GNAT_dom"/>
</dbReference>
<dbReference type="InterPro" id="IPR050832">
    <property type="entry name" value="Bact_Acetyltransf"/>
</dbReference>
<dbReference type="EMBL" id="JBHLUK010000068">
    <property type="protein sequence ID" value="MFC0424211.1"/>
    <property type="molecule type" value="Genomic_DNA"/>
</dbReference>
<accession>A0ABV6K425</accession>
<feature type="domain" description="N-acetyltransferase" evidence="3">
    <location>
        <begin position="1"/>
        <end position="155"/>
    </location>
</feature>
<comment type="caution">
    <text evidence="4">The sequence shown here is derived from an EMBL/GenBank/DDBJ whole genome shotgun (WGS) entry which is preliminary data.</text>
</comment>
<dbReference type="PANTHER" id="PTHR43877:SF1">
    <property type="entry name" value="ACETYLTRANSFERASE"/>
    <property type="match status" value="1"/>
</dbReference>
<evidence type="ECO:0000313" key="4">
    <source>
        <dbReference type="EMBL" id="MFC0424211.1"/>
    </source>
</evidence>
<proteinExistence type="predicted"/>
<dbReference type="Pfam" id="PF00583">
    <property type="entry name" value="Acetyltransf_1"/>
    <property type="match status" value="1"/>
</dbReference>
<sequence>MQIKTIQPADFTEVDQLVHAAFEGTEHGYDGEVELIHAIRQDPAYQASLEVVAHDGGQPVGYGLLSPISVSDGTTTTTGVALGPLAVAPAHQRQGVGKRLIAKLEQRARISGAGYISILGWPDYYRQFGYRPASEFNVTAPFDVPADAYLIKGMTPAGLKAVHGTVHYLPAFNV</sequence>
<dbReference type="InterPro" id="IPR016181">
    <property type="entry name" value="Acyl_CoA_acyltransferase"/>
</dbReference>
<dbReference type="RefSeq" id="WP_137645208.1">
    <property type="nucleotide sequence ID" value="NZ_BAABRM010000014.1"/>
</dbReference>
<evidence type="ECO:0000313" key="5">
    <source>
        <dbReference type="Proteomes" id="UP001589855"/>
    </source>
</evidence>
<evidence type="ECO:0000256" key="1">
    <source>
        <dbReference type="ARBA" id="ARBA00022679"/>
    </source>
</evidence>